<dbReference type="InterPro" id="IPR013538">
    <property type="entry name" value="ASHA1/2-like_C"/>
</dbReference>
<reference evidence="3 4" key="1">
    <citation type="submission" date="2018-06" db="EMBL/GenBank/DDBJ databases">
        <authorList>
            <consortium name="Pathogen Informatics"/>
            <person name="Doyle S."/>
        </authorList>
    </citation>
    <scope>NUCLEOTIDE SEQUENCE [LARGE SCALE GENOMIC DNA]</scope>
    <source>
        <strain evidence="3 4">NCTC13163</strain>
    </source>
</reference>
<accession>A0A377FTN2</accession>
<dbReference type="SUPFAM" id="SSF55961">
    <property type="entry name" value="Bet v1-like"/>
    <property type="match status" value="1"/>
</dbReference>
<gene>
    <name evidence="3" type="ORF">NCTC13163_01550</name>
</gene>
<sequence>MKQPTEIATYQMTIQAPIDHVFACLVEDEHIIKWNDHLIENIYEDNDNALVEGKRFVSVQQFENKEIRVDSMLTHVNRPYACEVQAVTNQGVSTTSYVLEETEGGTSVTVRITLLPSSWFYRLYAKGFAWAIRLIYDEQFKQFRIYTEASQQAAPADEAE</sequence>
<evidence type="ECO:0000256" key="1">
    <source>
        <dbReference type="ARBA" id="ARBA00006817"/>
    </source>
</evidence>
<evidence type="ECO:0000259" key="2">
    <source>
        <dbReference type="Pfam" id="PF08327"/>
    </source>
</evidence>
<comment type="similarity">
    <text evidence="1">Belongs to the AHA1 family.</text>
</comment>
<dbReference type="InterPro" id="IPR023393">
    <property type="entry name" value="START-like_dom_sf"/>
</dbReference>
<name>A0A377FTN2_9BACL</name>
<protein>
    <recommendedName>
        <fullName evidence="2">Activator of Hsp90 ATPase homologue 1/2-like C-terminal domain-containing protein</fullName>
    </recommendedName>
</protein>
<dbReference type="Proteomes" id="UP000254060">
    <property type="component" value="Unassembled WGS sequence"/>
</dbReference>
<dbReference type="RefSeq" id="WP_029335086.1">
    <property type="nucleotide sequence ID" value="NZ_UGGP01000001.1"/>
</dbReference>
<dbReference type="Gene3D" id="3.30.530.20">
    <property type="match status" value="1"/>
</dbReference>
<dbReference type="EMBL" id="UGGP01000001">
    <property type="protein sequence ID" value="STO08181.1"/>
    <property type="molecule type" value="Genomic_DNA"/>
</dbReference>
<dbReference type="Pfam" id="PF08327">
    <property type="entry name" value="AHSA1"/>
    <property type="match status" value="1"/>
</dbReference>
<feature type="domain" description="Activator of Hsp90 ATPase homologue 1/2-like C-terminal" evidence="2">
    <location>
        <begin position="16"/>
        <end position="122"/>
    </location>
</feature>
<evidence type="ECO:0000313" key="4">
    <source>
        <dbReference type="Proteomes" id="UP000254060"/>
    </source>
</evidence>
<dbReference type="STRING" id="1397694.GCA_000702585_02047"/>
<dbReference type="AlphaFoldDB" id="A0A377FTN2"/>
<dbReference type="OrthoDB" id="2389233at2"/>
<organism evidence="3 4">
    <name type="scientific">Exiguobacterium aurantiacum</name>
    <dbReference type="NCBI Taxonomy" id="33987"/>
    <lineage>
        <taxon>Bacteria</taxon>
        <taxon>Bacillati</taxon>
        <taxon>Bacillota</taxon>
        <taxon>Bacilli</taxon>
        <taxon>Bacillales</taxon>
        <taxon>Bacillales Family XII. Incertae Sedis</taxon>
        <taxon>Exiguobacterium</taxon>
    </lineage>
</organism>
<evidence type="ECO:0000313" key="3">
    <source>
        <dbReference type="EMBL" id="STO08181.1"/>
    </source>
</evidence>
<dbReference type="CDD" id="cd07812">
    <property type="entry name" value="SRPBCC"/>
    <property type="match status" value="1"/>
</dbReference>
<proteinExistence type="inferred from homology"/>